<gene>
    <name evidence="1" type="ORF">MPOCJGCO_2024</name>
</gene>
<accession>A0ABQ4U0R4</accession>
<organism evidence="1 2">
    <name type="scientific">Methylobacterium trifolii</name>
    <dbReference type="NCBI Taxonomy" id="1003092"/>
    <lineage>
        <taxon>Bacteria</taxon>
        <taxon>Pseudomonadati</taxon>
        <taxon>Pseudomonadota</taxon>
        <taxon>Alphaproteobacteria</taxon>
        <taxon>Hyphomicrobiales</taxon>
        <taxon>Methylobacteriaceae</taxon>
        <taxon>Methylobacterium</taxon>
    </lineage>
</organism>
<protein>
    <recommendedName>
        <fullName evidence="3">Type VI secretion system-associated protein TagF</fullName>
    </recommendedName>
</protein>
<dbReference type="Proteomes" id="UP001055057">
    <property type="component" value="Unassembled WGS sequence"/>
</dbReference>
<name>A0ABQ4U0R4_9HYPH</name>
<evidence type="ECO:0000313" key="2">
    <source>
        <dbReference type="Proteomes" id="UP001055057"/>
    </source>
</evidence>
<dbReference type="InterPro" id="IPR038225">
    <property type="entry name" value="TagF_sf"/>
</dbReference>
<reference evidence="1" key="1">
    <citation type="journal article" date="2021" name="Front. Microbiol.">
        <title>Comprehensive Comparative Genomics and Phenotyping of Methylobacterium Species.</title>
        <authorList>
            <person name="Alessa O."/>
            <person name="Ogura Y."/>
            <person name="Fujitani Y."/>
            <person name="Takami H."/>
            <person name="Hayashi T."/>
            <person name="Sahin N."/>
            <person name="Tani A."/>
        </authorList>
    </citation>
    <scope>NUCLEOTIDE SEQUENCE</scope>
    <source>
        <strain evidence="1">DSM 23632</strain>
    </source>
</reference>
<evidence type="ECO:0000313" key="1">
    <source>
        <dbReference type="EMBL" id="GJE59917.1"/>
    </source>
</evidence>
<dbReference type="RefSeq" id="WP_238182471.1">
    <property type="nucleotide sequence ID" value="NZ_BPRB01000104.1"/>
</dbReference>
<dbReference type="Pfam" id="PF09867">
    <property type="entry name" value="TagF_N"/>
    <property type="match status" value="1"/>
</dbReference>
<dbReference type="InterPro" id="IPR017748">
    <property type="entry name" value="TagF"/>
</dbReference>
<proteinExistence type="predicted"/>
<sequence>MPCGLYGKLPAKRDFIALATPRAFLAAWEPWIQGGLSASRASLGEGWNHAYLRAPIWRFWLGADIAGETVLGAVMPSVDGIGRYFPLTLIGRAGDGAMPPPELDPFDAWFGLAESFLLSTLSDGASFEAITAGLANLPDPVSARLPPLSGGATRLRGGALVASADAQDFTIALSALRALGHAGLHAGMSYWWSAGGEGFPPLACACRRMPDAYAFAGLLTGCFDAHAA</sequence>
<reference evidence="1" key="2">
    <citation type="submission" date="2021-08" db="EMBL/GenBank/DDBJ databases">
        <authorList>
            <person name="Tani A."/>
            <person name="Ola A."/>
            <person name="Ogura Y."/>
            <person name="Katsura K."/>
            <person name="Hayashi T."/>
        </authorList>
    </citation>
    <scope>NUCLEOTIDE SEQUENCE</scope>
    <source>
        <strain evidence="1">DSM 23632</strain>
    </source>
</reference>
<dbReference type="EMBL" id="BPRB01000104">
    <property type="protein sequence ID" value="GJE59917.1"/>
    <property type="molecule type" value="Genomic_DNA"/>
</dbReference>
<evidence type="ECO:0008006" key="3">
    <source>
        <dbReference type="Google" id="ProtNLM"/>
    </source>
</evidence>
<dbReference type="Gene3D" id="3.40.1730.10">
    <property type="entry name" value="pa0076 domain"/>
    <property type="match status" value="1"/>
</dbReference>
<comment type="caution">
    <text evidence="1">The sequence shown here is derived from an EMBL/GenBank/DDBJ whole genome shotgun (WGS) entry which is preliminary data.</text>
</comment>
<dbReference type="PIRSF" id="PIRSF029287">
    <property type="entry name" value="UCP029287"/>
    <property type="match status" value="1"/>
</dbReference>
<dbReference type="NCBIfam" id="TIGR03373">
    <property type="entry name" value="VI_minor_4"/>
    <property type="match status" value="1"/>
</dbReference>
<keyword evidence="2" id="KW-1185">Reference proteome</keyword>